<reference evidence="2" key="2">
    <citation type="submission" date="2022-10" db="EMBL/GenBank/DDBJ databases">
        <authorList>
            <consortium name="ENA_rothamsted_submissions"/>
            <consortium name="culmorum"/>
            <person name="King R."/>
        </authorList>
    </citation>
    <scope>NUCLEOTIDE SEQUENCE</scope>
</reference>
<accession>A0A9N9S3K0</accession>
<feature type="compositionally biased region" description="Polar residues" evidence="1">
    <location>
        <begin position="195"/>
        <end position="208"/>
    </location>
</feature>
<feature type="region of interest" description="Disordered" evidence="1">
    <location>
        <begin position="1"/>
        <end position="77"/>
    </location>
</feature>
<gene>
    <name evidence="2" type="ORF">CHIRRI_LOCUS10402</name>
</gene>
<name>A0A9N9S3K0_9DIPT</name>
<feature type="region of interest" description="Disordered" evidence="1">
    <location>
        <begin position="195"/>
        <end position="233"/>
    </location>
</feature>
<sequence>MSNGSGSGESSRKNAAKGTPVKALKRDVRGLLSLQQESPSQSDVLWSSLDSPHKSRTVGGKSKSLKSSNELTPKNSAIRKKYYSSPVLVARVPDDNDEEIRKRKTLENQRILEEFHRQFSNDNYVPRNLLDNLEENLDDSIVAQDAQINPQTSDNIKDEIDRLTDYNLTDQEDFEALDEMEEQARQFLIKKETQSSIKVTSNKSSTQVAKPKEPLKSFNFKNPKSAPTTSKEKKVTIKNDYFDSDDDDIILSIPLEQLSAENVPKPSTTSLSNKKEPPVKNNNFSHTSVIPTKRENISVNSDKNRMQNQSNSKPLVQSKSAADNATSEPLAKRQCTADEIAEKRRQAMQRRAAFLQNNKLTQKPKN</sequence>
<evidence type="ECO:0000313" key="2">
    <source>
        <dbReference type="EMBL" id="CAG9807555.1"/>
    </source>
</evidence>
<evidence type="ECO:0000256" key="1">
    <source>
        <dbReference type="SAM" id="MobiDB-lite"/>
    </source>
</evidence>
<feature type="compositionally biased region" description="Polar residues" evidence="1">
    <location>
        <begin position="219"/>
        <end position="229"/>
    </location>
</feature>
<organism evidence="2 3">
    <name type="scientific">Chironomus riparius</name>
    <dbReference type="NCBI Taxonomy" id="315576"/>
    <lineage>
        <taxon>Eukaryota</taxon>
        <taxon>Metazoa</taxon>
        <taxon>Ecdysozoa</taxon>
        <taxon>Arthropoda</taxon>
        <taxon>Hexapoda</taxon>
        <taxon>Insecta</taxon>
        <taxon>Pterygota</taxon>
        <taxon>Neoptera</taxon>
        <taxon>Endopterygota</taxon>
        <taxon>Diptera</taxon>
        <taxon>Nematocera</taxon>
        <taxon>Chironomoidea</taxon>
        <taxon>Chironomidae</taxon>
        <taxon>Chironominae</taxon>
        <taxon>Chironomus</taxon>
    </lineage>
</organism>
<feature type="compositionally biased region" description="Polar residues" evidence="1">
    <location>
        <begin position="65"/>
        <end position="75"/>
    </location>
</feature>
<reference evidence="2" key="1">
    <citation type="submission" date="2022-01" db="EMBL/GenBank/DDBJ databases">
        <authorList>
            <person name="King R."/>
        </authorList>
    </citation>
    <scope>NUCLEOTIDE SEQUENCE</scope>
</reference>
<feature type="compositionally biased region" description="Polar residues" evidence="1">
    <location>
        <begin position="297"/>
        <end position="327"/>
    </location>
</feature>
<feature type="region of interest" description="Disordered" evidence="1">
    <location>
        <begin position="257"/>
        <end position="335"/>
    </location>
</feature>
<protein>
    <submittedName>
        <fullName evidence="2">Uncharacterized protein</fullName>
    </submittedName>
</protein>
<dbReference type="Proteomes" id="UP001153620">
    <property type="component" value="Chromosome 3"/>
</dbReference>
<feature type="compositionally biased region" description="Polar residues" evidence="1">
    <location>
        <begin position="280"/>
        <end position="290"/>
    </location>
</feature>
<feature type="compositionally biased region" description="Low complexity" evidence="1">
    <location>
        <begin position="31"/>
        <end position="42"/>
    </location>
</feature>
<dbReference type="EMBL" id="OU895879">
    <property type="protein sequence ID" value="CAG9807555.1"/>
    <property type="molecule type" value="Genomic_DNA"/>
</dbReference>
<evidence type="ECO:0000313" key="3">
    <source>
        <dbReference type="Proteomes" id="UP001153620"/>
    </source>
</evidence>
<dbReference type="AlphaFoldDB" id="A0A9N9S3K0"/>
<keyword evidence="3" id="KW-1185">Reference proteome</keyword>
<proteinExistence type="predicted"/>